<dbReference type="GO" id="GO:0004715">
    <property type="term" value="F:non-membrane spanning protein tyrosine kinase activity"/>
    <property type="evidence" value="ECO:0007669"/>
    <property type="project" value="UniProtKB-EC"/>
</dbReference>
<gene>
    <name evidence="20" type="ORF">Cadr_000013558</name>
</gene>
<reference evidence="20 21" key="1">
    <citation type="journal article" date="2019" name="Mol. Ecol. Resour.">
        <title>Improving Illumina assemblies with Hi-C and long reads: an example with the North African dromedary.</title>
        <authorList>
            <person name="Elbers J.P."/>
            <person name="Rogers M.F."/>
            <person name="Perelman P.L."/>
            <person name="Proskuryakova A.A."/>
            <person name="Serdyukova N.A."/>
            <person name="Johnson W.E."/>
            <person name="Horin P."/>
            <person name="Corander J."/>
            <person name="Murphy D."/>
            <person name="Burger P.A."/>
        </authorList>
    </citation>
    <scope>NUCLEOTIDE SEQUENCE [LARGE SCALE GENOMIC DNA]</scope>
    <source>
        <strain evidence="20">Drom800</strain>
        <tissue evidence="20">Blood</tissue>
    </source>
</reference>
<evidence type="ECO:0000256" key="9">
    <source>
        <dbReference type="ARBA" id="ARBA00022777"/>
    </source>
</evidence>
<dbReference type="Gene3D" id="1.10.510.10">
    <property type="entry name" value="Transferase(Phosphotransferase) domain 1"/>
    <property type="match status" value="1"/>
</dbReference>
<dbReference type="Pfam" id="PF00018">
    <property type="entry name" value="SH3_1"/>
    <property type="match status" value="1"/>
</dbReference>
<keyword evidence="10 17" id="KW-0067">ATP-binding</keyword>
<dbReference type="CDD" id="cd10362">
    <property type="entry name" value="SH2_Src_Lck"/>
    <property type="match status" value="1"/>
</dbReference>
<dbReference type="InterPro" id="IPR000980">
    <property type="entry name" value="SH2"/>
</dbReference>
<keyword evidence="14" id="KW-0449">Lipoprotein</keyword>
<comment type="catalytic activity">
    <reaction evidence="17">
        <text>L-tyrosyl-[protein] + ATP = O-phospho-L-tyrosyl-[protein] + ADP + H(+)</text>
        <dbReference type="Rhea" id="RHEA:10596"/>
        <dbReference type="Rhea" id="RHEA-COMP:10136"/>
        <dbReference type="Rhea" id="RHEA-COMP:20101"/>
        <dbReference type="ChEBI" id="CHEBI:15378"/>
        <dbReference type="ChEBI" id="CHEBI:30616"/>
        <dbReference type="ChEBI" id="CHEBI:46858"/>
        <dbReference type="ChEBI" id="CHEBI:61978"/>
        <dbReference type="ChEBI" id="CHEBI:456216"/>
        <dbReference type="EC" id="2.7.10.2"/>
    </reaction>
</comment>
<keyword evidence="4" id="KW-1003">Cell membrane</keyword>
<evidence type="ECO:0000256" key="13">
    <source>
        <dbReference type="ARBA" id="ARBA00023139"/>
    </source>
</evidence>
<keyword evidence="8 17" id="KW-0547">Nucleotide-binding</keyword>
<evidence type="ECO:0000256" key="11">
    <source>
        <dbReference type="ARBA" id="ARBA00022999"/>
    </source>
</evidence>
<dbReference type="SUPFAM" id="SSF56112">
    <property type="entry name" value="Protein kinase-like (PK-like)"/>
    <property type="match status" value="1"/>
</dbReference>
<dbReference type="PANTHER" id="PTHR46037">
    <property type="entry name" value="PROTEIN ENHANCER OF SEVENLESS 2B"/>
    <property type="match status" value="1"/>
</dbReference>
<dbReference type="InterPro" id="IPR001452">
    <property type="entry name" value="SH3_domain"/>
</dbReference>
<feature type="non-terminal residue" evidence="20">
    <location>
        <position position="1"/>
    </location>
</feature>
<evidence type="ECO:0000313" key="20">
    <source>
        <dbReference type="EMBL" id="KAB1268058.1"/>
    </source>
</evidence>
<dbReference type="GO" id="GO:0005524">
    <property type="term" value="F:ATP binding"/>
    <property type="evidence" value="ECO:0007669"/>
    <property type="project" value="UniProtKB-KW"/>
</dbReference>
<dbReference type="SUPFAM" id="SSF50044">
    <property type="entry name" value="SH3-domain"/>
    <property type="match status" value="1"/>
</dbReference>
<comment type="subcellular location">
    <subcellularLocation>
        <location evidence="1">Cell membrane</location>
        <topology evidence="1">Lipid-anchor</topology>
    </subcellularLocation>
    <subcellularLocation>
        <location evidence="2">Cytoplasm</location>
    </subcellularLocation>
</comment>
<dbReference type="PRINTS" id="PR00401">
    <property type="entry name" value="SH2DOMAIN"/>
</dbReference>
<dbReference type="Pfam" id="PF00017">
    <property type="entry name" value="SH2"/>
    <property type="match status" value="1"/>
</dbReference>
<dbReference type="FunFam" id="2.30.30.40:FF:000152">
    <property type="entry name" value="Tyrosine-protein kinase"/>
    <property type="match status" value="1"/>
</dbReference>
<dbReference type="Gene3D" id="3.30.505.10">
    <property type="entry name" value="SH2 domain"/>
    <property type="match status" value="1"/>
</dbReference>
<keyword evidence="9 17" id="KW-0418">Kinase</keyword>
<dbReference type="EC" id="2.7.10.2" evidence="17"/>
<evidence type="ECO:0000259" key="19">
    <source>
        <dbReference type="PROSITE" id="PS50002"/>
    </source>
</evidence>
<feature type="domain" description="SH3" evidence="19">
    <location>
        <begin position="63"/>
        <end position="123"/>
    </location>
</feature>
<evidence type="ECO:0000256" key="7">
    <source>
        <dbReference type="ARBA" id="ARBA00022679"/>
    </source>
</evidence>
<keyword evidence="21" id="KW-1185">Reference proteome</keyword>
<dbReference type="PRINTS" id="PR00452">
    <property type="entry name" value="SH3DOMAIN"/>
</dbReference>
<keyword evidence="3 16" id="KW-0728">SH3 domain</keyword>
<keyword evidence="6" id="KW-0597">Phosphoprotein</keyword>
<dbReference type="AlphaFoldDB" id="A0A5N4DAC2"/>
<comment type="caution">
    <text evidence="20">The sequence shown here is derived from an EMBL/GenBank/DDBJ whole genome shotgun (WGS) entry which is preliminary data.</text>
</comment>
<dbReference type="Proteomes" id="UP000299084">
    <property type="component" value="Unassembled WGS sequence"/>
</dbReference>
<evidence type="ECO:0000256" key="10">
    <source>
        <dbReference type="ARBA" id="ARBA00022840"/>
    </source>
</evidence>
<dbReference type="PROSITE" id="PS50002">
    <property type="entry name" value="SH3"/>
    <property type="match status" value="1"/>
</dbReference>
<keyword evidence="12" id="KW-0472">Membrane</keyword>
<dbReference type="GO" id="GO:0005886">
    <property type="term" value="C:plasma membrane"/>
    <property type="evidence" value="ECO:0007669"/>
    <property type="project" value="UniProtKB-SubCell"/>
</dbReference>
<dbReference type="GO" id="GO:0005737">
    <property type="term" value="C:cytoplasm"/>
    <property type="evidence" value="ECO:0007669"/>
    <property type="project" value="UniProtKB-SubCell"/>
</dbReference>
<evidence type="ECO:0000256" key="4">
    <source>
        <dbReference type="ARBA" id="ARBA00022475"/>
    </source>
</evidence>
<keyword evidence="7 17" id="KW-0808">Transferase</keyword>
<dbReference type="InterPro" id="IPR011009">
    <property type="entry name" value="Kinase-like_dom_sf"/>
</dbReference>
<keyword evidence="11 15" id="KW-0727">SH2 domain</keyword>
<dbReference type="SMART" id="SM00219">
    <property type="entry name" value="TyrKc"/>
    <property type="match status" value="1"/>
</dbReference>
<dbReference type="SUPFAM" id="SSF55550">
    <property type="entry name" value="SH2 domain"/>
    <property type="match status" value="1"/>
</dbReference>
<evidence type="ECO:0000256" key="6">
    <source>
        <dbReference type="ARBA" id="ARBA00022553"/>
    </source>
</evidence>
<evidence type="ECO:0000256" key="16">
    <source>
        <dbReference type="PROSITE-ProRule" id="PRU00192"/>
    </source>
</evidence>
<accession>A0A5N4DAC2</accession>
<keyword evidence="13" id="KW-0564">Palmitate</keyword>
<dbReference type="EMBL" id="JWIN03000013">
    <property type="protein sequence ID" value="KAB1268058.1"/>
    <property type="molecule type" value="Genomic_DNA"/>
</dbReference>
<evidence type="ECO:0000256" key="8">
    <source>
        <dbReference type="ARBA" id="ARBA00022741"/>
    </source>
</evidence>
<dbReference type="FunFam" id="3.30.505.10:FF:000077">
    <property type="entry name" value="Tyrosine-protein kinase Lck"/>
    <property type="match status" value="1"/>
</dbReference>
<dbReference type="InterPro" id="IPR036860">
    <property type="entry name" value="SH2_dom_sf"/>
</dbReference>
<dbReference type="InterPro" id="IPR035749">
    <property type="entry name" value="Lck_SH3"/>
</dbReference>
<dbReference type="InterPro" id="IPR043539">
    <property type="entry name" value="Grb2-like"/>
</dbReference>
<dbReference type="InterPro" id="IPR020635">
    <property type="entry name" value="Tyr_kinase_cat_dom"/>
</dbReference>
<name>A0A5N4DAC2_CAMDR</name>
<evidence type="ECO:0000256" key="2">
    <source>
        <dbReference type="ARBA" id="ARBA00004496"/>
    </source>
</evidence>
<dbReference type="Pfam" id="PF07714">
    <property type="entry name" value="PK_Tyr_Ser-Thr"/>
    <property type="match status" value="1"/>
</dbReference>
<comment type="similarity">
    <text evidence="17">Belongs to the protein kinase superfamily. Tyr protein kinase family.</text>
</comment>
<dbReference type="CDD" id="cd12005">
    <property type="entry name" value="SH3_Lck"/>
    <property type="match status" value="1"/>
</dbReference>
<evidence type="ECO:0000256" key="1">
    <source>
        <dbReference type="ARBA" id="ARBA00004193"/>
    </source>
</evidence>
<protein>
    <recommendedName>
        <fullName evidence="17">Tyrosine-protein kinase</fullName>
        <ecNumber evidence="17">2.7.10.2</ecNumber>
    </recommendedName>
</protein>
<dbReference type="SMART" id="SM00326">
    <property type="entry name" value="SH3"/>
    <property type="match status" value="1"/>
</dbReference>
<evidence type="ECO:0000259" key="18">
    <source>
        <dbReference type="PROSITE" id="PS50001"/>
    </source>
</evidence>
<dbReference type="PROSITE" id="PS50001">
    <property type="entry name" value="SH2"/>
    <property type="match status" value="1"/>
</dbReference>
<evidence type="ECO:0000256" key="15">
    <source>
        <dbReference type="PROSITE-ProRule" id="PRU00191"/>
    </source>
</evidence>
<dbReference type="InterPro" id="IPR001245">
    <property type="entry name" value="Ser-Thr/Tyr_kinase_cat_dom"/>
</dbReference>
<evidence type="ECO:0000256" key="12">
    <source>
        <dbReference type="ARBA" id="ARBA00023136"/>
    </source>
</evidence>
<evidence type="ECO:0000256" key="14">
    <source>
        <dbReference type="ARBA" id="ARBA00023288"/>
    </source>
</evidence>
<evidence type="ECO:0000256" key="3">
    <source>
        <dbReference type="ARBA" id="ARBA00022443"/>
    </source>
</evidence>
<keyword evidence="17" id="KW-0829">Tyrosine-protein kinase</keyword>
<dbReference type="InterPro" id="IPR035850">
    <property type="entry name" value="Lck_SH2"/>
</dbReference>
<evidence type="ECO:0000313" key="21">
    <source>
        <dbReference type="Proteomes" id="UP000299084"/>
    </source>
</evidence>
<evidence type="ECO:0000256" key="5">
    <source>
        <dbReference type="ARBA" id="ARBA00022490"/>
    </source>
</evidence>
<proteinExistence type="inferred from homology"/>
<dbReference type="Gene3D" id="2.30.30.40">
    <property type="entry name" value="SH3 Domains"/>
    <property type="match status" value="1"/>
</dbReference>
<sequence length="308" mass="35200">GTMGCSCSSNPEDDWMENIDVCENCHYPIVPLDVKATLPIRNGSEVRDPLVTYEGSNPPASPLQDNLVIALHSYEPSHDGDLGFEKGEQLRILEQNGEWWKAQSLTTGQEGFIPFNFVAKANSLEPEPWFFKNLSRKDAERQLLAPGNTHGSFLIRESESTAGSFSLSVRDFDQNQGEVVKHYKIRNLDKGGFYISPRITFPGLHELVRHYTRSLVDFLKTPTGIKLTINKLLDMAAQIIPWMTNPEVIQNLERGYRMVQPDNCPEELYHLMMLCWKERPEDRPTFDYLRSVLEDFFTATEGQYQPQP</sequence>
<organism evidence="20 21">
    <name type="scientific">Camelus dromedarius</name>
    <name type="common">Dromedary</name>
    <name type="synonym">Arabian camel</name>
    <dbReference type="NCBI Taxonomy" id="9838"/>
    <lineage>
        <taxon>Eukaryota</taxon>
        <taxon>Metazoa</taxon>
        <taxon>Chordata</taxon>
        <taxon>Craniata</taxon>
        <taxon>Vertebrata</taxon>
        <taxon>Euteleostomi</taxon>
        <taxon>Mammalia</taxon>
        <taxon>Eutheria</taxon>
        <taxon>Laurasiatheria</taxon>
        <taxon>Artiodactyla</taxon>
        <taxon>Tylopoda</taxon>
        <taxon>Camelidae</taxon>
        <taxon>Camelus</taxon>
    </lineage>
</organism>
<feature type="domain" description="SH2" evidence="18">
    <location>
        <begin position="129"/>
        <end position="231"/>
    </location>
</feature>
<dbReference type="InterPro" id="IPR036028">
    <property type="entry name" value="SH3-like_dom_sf"/>
</dbReference>
<keyword evidence="5" id="KW-0963">Cytoplasm</keyword>
<evidence type="ECO:0000256" key="17">
    <source>
        <dbReference type="RuleBase" id="RU362096"/>
    </source>
</evidence>
<dbReference type="SMART" id="SM00252">
    <property type="entry name" value="SH2"/>
    <property type="match status" value="1"/>
</dbReference>